<protein>
    <submittedName>
        <fullName evidence="1">Uncharacterized protein</fullName>
    </submittedName>
</protein>
<evidence type="ECO:0000313" key="1">
    <source>
        <dbReference type="EMBL" id="QEL19898.1"/>
    </source>
</evidence>
<reference evidence="2" key="1">
    <citation type="submission" date="2019-08" db="EMBL/GenBank/DDBJ databases">
        <title>Limnoglobus roseus gen. nov., sp. nov., a novel freshwater planctomycete with a giant genome from the family Gemmataceae.</title>
        <authorList>
            <person name="Kulichevskaya I.S."/>
            <person name="Naumoff D.G."/>
            <person name="Miroshnikov K."/>
            <person name="Ivanova A."/>
            <person name="Philippov D.A."/>
            <person name="Hakobyan A."/>
            <person name="Rijpstra I.C."/>
            <person name="Sinninghe Damste J.S."/>
            <person name="Liesack W."/>
            <person name="Dedysh S.N."/>
        </authorList>
    </citation>
    <scope>NUCLEOTIDE SEQUENCE [LARGE SCALE GENOMIC DNA]</scope>
    <source>
        <strain evidence="2">PX52</strain>
    </source>
</reference>
<keyword evidence="2" id="KW-1185">Reference proteome</keyword>
<name>A0A5C1ASL7_9BACT</name>
<dbReference type="KEGG" id="lrs:PX52LOC_06980"/>
<sequence>MSTMNEVSESAVARVLREIREAGPLTLHDVGAMLKDTTRPKGVSYPVCMRWVVSGAKVLGGGTVKLDAVRAGHRWLTSQAALERFLLARNGETPQPPAVRSVSQRKRAAAEAGKELTALGV</sequence>
<dbReference type="AlphaFoldDB" id="A0A5C1ASL7"/>
<dbReference type="Proteomes" id="UP000324974">
    <property type="component" value="Chromosome"/>
</dbReference>
<dbReference type="EMBL" id="CP042425">
    <property type="protein sequence ID" value="QEL19898.1"/>
    <property type="molecule type" value="Genomic_DNA"/>
</dbReference>
<accession>A0A5C1ASL7</accession>
<organism evidence="1 2">
    <name type="scientific">Limnoglobus roseus</name>
    <dbReference type="NCBI Taxonomy" id="2598579"/>
    <lineage>
        <taxon>Bacteria</taxon>
        <taxon>Pseudomonadati</taxon>
        <taxon>Planctomycetota</taxon>
        <taxon>Planctomycetia</taxon>
        <taxon>Gemmatales</taxon>
        <taxon>Gemmataceae</taxon>
        <taxon>Limnoglobus</taxon>
    </lineage>
</organism>
<dbReference type="OrthoDB" id="290434at2"/>
<proteinExistence type="predicted"/>
<gene>
    <name evidence="1" type="ORF">PX52LOC_06980</name>
</gene>
<dbReference type="RefSeq" id="WP_149114239.1">
    <property type="nucleotide sequence ID" value="NZ_CP042425.1"/>
</dbReference>
<evidence type="ECO:0000313" key="2">
    <source>
        <dbReference type="Proteomes" id="UP000324974"/>
    </source>
</evidence>